<dbReference type="PANTHER" id="PTHR45860">
    <property type="entry name" value="TRANSLATION INITIATION FACTOR EIF-2B SUBUNIT ALPHA"/>
    <property type="match status" value="1"/>
</dbReference>
<proteinExistence type="inferred from homology"/>
<reference evidence="11 12" key="1">
    <citation type="journal article" date="2002" name="Nature">
        <title>Genome sequence and comparative analysis of the model rodent malaria parasite Plasmodium yoelii yoelii.</title>
        <authorList>
            <person name="Carlton J.M."/>
            <person name="Angiuoli S.V."/>
            <person name="Suh B.B."/>
            <person name="Kooij T.W."/>
            <person name="Pertea M."/>
            <person name="Silva J.C."/>
            <person name="Ermolaeva M.D."/>
            <person name="Allen J.E."/>
            <person name="Selengut J.D."/>
            <person name="Koo H.L."/>
            <person name="Peterson J.D."/>
            <person name="Pop M."/>
            <person name="Kosack D.S."/>
            <person name="Shumway M.F."/>
            <person name="Bidwell S.L."/>
            <person name="Shallom S.J."/>
            <person name="van Aken S.E."/>
            <person name="Riedmuller S.B."/>
            <person name="Feldblyum T.V."/>
            <person name="Cho J.K."/>
            <person name="Quackenbush J."/>
            <person name="Sedegah M."/>
            <person name="Shoaibi A."/>
            <person name="Cummings L.M."/>
            <person name="Florens L."/>
            <person name="Yates J.R."/>
            <person name="Raine J.D."/>
            <person name="Sinden R.E."/>
            <person name="Harris M.A."/>
            <person name="Cunningham D.A."/>
            <person name="Preiser P.R."/>
            <person name="Bergman L.W."/>
            <person name="Vaidya A.B."/>
            <person name="van Lin L.H."/>
            <person name="Janse C.J."/>
            <person name="Waters A.P."/>
            <person name="Smith H.O."/>
            <person name="White O.R."/>
            <person name="Salzberg S.L."/>
            <person name="Venter J.C."/>
            <person name="Fraser C.M."/>
            <person name="Hoffman S.L."/>
            <person name="Gardner M.J."/>
            <person name="Carucci D.J."/>
        </authorList>
    </citation>
    <scope>NUCLEOTIDE SEQUENCE [LARGE SCALE GENOMIC DNA]</scope>
    <source>
        <strain evidence="11 12">17XNL</strain>
    </source>
</reference>
<dbReference type="PaxDb" id="73239-Q7R839"/>
<name>Q7R839_PLAYO</name>
<feature type="transmembrane region" description="Helical" evidence="10">
    <location>
        <begin position="39"/>
        <end position="57"/>
    </location>
</feature>
<keyword evidence="4 11" id="KW-0396">Initiation factor</keyword>
<evidence type="ECO:0000256" key="9">
    <source>
        <dbReference type="RuleBase" id="RU003814"/>
    </source>
</evidence>
<dbReference type="AlphaFoldDB" id="Q7R839"/>
<dbReference type="GO" id="GO:0005085">
    <property type="term" value="F:guanyl-nucleotide exchange factor activity"/>
    <property type="evidence" value="ECO:0007669"/>
    <property type="project" value="TreeGrafter"/>
</dbReference>
<dbReference type="Proteomes" id="UP000008553">
    <property type="component" value="Unassembled WGS sequence"/>
</dbReference>
<dbReference type="InterPro" id="IPR000649">
    <property type="entry name" value="IF-2B-related"/>
</dbReference>
<dbReference type="InterPro" id="IPR051501">
    <property type="entry name" value="eIF2B_alpha/beta/delta"/>
</dbReference>
<dbReference type="GO" id="GO:0005851">
    <property type="term" value="C:eukaryotic translation initiation factor 2B complex"/>
    <property type="evidence" value="ECO:0007669"/>
    <property type="project" value="TreeGrafter"/>
</dbReference>
<keyword evidence="12" id="KW-1185">Reference proteome</keyword>
<evidence type="ECO:0000256" key="8">
    <source>
        <dbReference type="ARBA" id="ARBA00046432"/>
    </source>
</evidence>
<dbReference type="InParanoid" id="Q7R839"/>
<feature type="transmembrane region" description="Helical" evidence="10">
    <location>
        <begin position="90"/>
        <end position="109"/>
    </location>
</feature>
<comment type="similarity">
    <text evidence="2 9">Belongs to the eIF-2B alpha/beta/delta subunits family.</text>
</comment>
<organism evidence="11 12">
    <name type="scientific">Plasmodium yoelii yoelii</name>
    <dbReference type="NCBI Taxonomy" id="73239"/>
    <lineage>
        <taxon>Eukaryota</taxon>
        <taxon>Sar</taxon>
        <taxon>Alveolata</taxon>
        <taxon>Apicomplexa</taxon>
        <taxon>Aconoidasida</taxon>
        <taxon>Haemosporida</taxon>
        <taxon>Plasmodiidae</taxon>
        <taxon>Plasmodium</taxon>
        <taxon>Plasmodium (Vinckeia)</taxon>
    </lineage>
</organism>
<dbReference type="STRING" id="73239.Q7R839"/>
<evidence type="ECO:0000256" key="5">
    <source>
        <dbReference type="ARBA" id="ARBA00022917"/>
    </source>
</evidence>
<comment type="subcellular location">
    <subcellularLocation>
        <location evidence="1">Cytoplasm</location>
        <location evidence="1">Cytosol</location>
    </subcellularLocation>
</comment>
<dbReference type="GO" id="GO:0003743">
    <property type="term" value="F:translation initiation factor activity"/>
    <property type="evidence" value="ECO:0007669"/>
    <property type="project" value="UniProtKB-KW"/>
</dbReference>
<dbReference type="PANTHER" id="PTHR45860:SF1">
    <property type="entry name" value="TRANSLATION INITIATION FACTOR EIF-2B SUBUNIT ALPHA"/>
    <property type="match status" value="1"/>
</dbReference>
<comment type="subunit">
    <text evidence="8">Component of the translation initiation factor 2B (eIF2B) complex which is a heterodecamer of two sets of five different subunits: alpha, beta, gamma, delta and epsilon. Subunits alpha, beta and delta comprise a regulatory subcomplex and subunits epsilon and gamma comprise a catalytic subcomplex. Within the complex, the hexameric regulatory complex resides at the center, with the two heterodimeric catalytic subcomplexes bound on opposite sides.</text>
</comment>
<evidence type="ECO:0000313" key="11">
    <source>
        <dbReference type="EMBL" id="EAA19810.1"/>
    </source>
</evidence>
<dbReference type="EMBL" id="AABL01002693">
    <property type="protein sequence ID" value="EAA19810.1"/>
    <property type="molecule type" value="Genomic_DNA"/>
</dbReference>
<keyword evidence="10" id="KW-1133">Transmembrane helix</keyword>
<keyword evidence="5" id="KW-0648">Protein biosynthesis</keyword>
<dbReference type="InterPro" id="IPR042528">
    <property type="entry name" value="elF-2B_alpha_N"/>
</dbReference>
<evidence type="ECO:0000256" key="4">
    <source>
        <dbReference type="ARBA" id="ARBA00022540"/>
    </source>
</evidence>
<feature type="transmembrane region" description="Helical" evidence="10">
    <location>
        <begin position="7"/>
        <end position="27"/>
    </location>
</feature>
<evidence type="ECO:0000256" key="2">
    <source>
        <dbReference type="ARBA" id="ARBA00007251"/>
    </source>
</evidence>
<evidence type="ECO:0000313" key="12">
    <source>
        <dbReference type="Proteomes" id="UP000008553"/>
    </source>
</evidence>
<dbReference type="InterPro" id="IPR042529">
    <property type="entry name" value="IF_2B-like_C"/>
</dbReference>
<accession>Q7R839</accession>
<evidence type="ECO:0000256" key="10">
    <source>
        <dbReference type="SAM" id="Phobius"/>
    </source>
</evidence>
<dbReference type="Gene3D" id="3.40.50.10470">
    <property type="entry name" value="Translation initiation factor eif-2b, domain 2"/>
    <property type="match status" value="1"/>
</dbReference>
<protein>
    <recommendedName>
        <fullName evidence="6">Translation initiation factor eIF2B subunit alpha</fullName>
    </recommendedName>
    <alternativeName>
        <fullName evidence="7">eIF2B GDP-GTP exchange factor subunit alpha</fullName>
    </alternativeName>
</protein>
<keyword evidence="10" id="KW-0472">Membrane</keyword>
<gene>
    <name evidence="11" type="ORF">PY07384</name>
</gene>
<evidence type="ECO:0000256" key="6">
    <source>
        <dbReference type="ARBA" id="ARBA00044208"/>
    </source>
</evidence>
<keyword evidence="3" id="KW-0963">Cytoplasm</keyword>
<feature type="transmembrane region" description="Helical" evidence="10">
    <location>
        <begin position="69"/>
        <end position="84"/>
    </location>
</feature>
<dbReference type="InterPro" id="IPR037171">
    <property type="entry name" value="NagB/RpiA_transferase-like"/>
</dbReference>
<dbReference type="SUPFAM" id="SSF100950">
    <property type="entry name" value="NagB/RpiA/CoA transferase-like"/>
    <property type="match status" value="1"/>
</dbReference>
<keyword evidence="10" id="KW-0812">Transmembrane</keyword>
<evidence type="ECO:0000256" key="7">
    <source>
        <dbReference type="ARBA" id="ARBA00044236"/>
    </source>
</evidence>
<dbReference type="Gene3D" id="1.20.120.1070">
    <property type="entry name" value="Translation initiation factor eIF-2B, N-terminal domain"/>
    <property type="match status" value="1"/>
</dbReference>
<dbReference type="FunCoup" id="Q7R839">
    <property type="interactions" value="480"/>
</dbReference>
<dbReference type="GO" id="GO:0005829">
    <property type="term" value="C:cytosol"/>
    <property type="evidence" value="ECO:0007669"/>
    <property type="project" value="UniProtKB-SubCell"/>
</dbReference>
<evidence type="ECO:0000256" key="1">
    <source>
        <dbReference type="ARBA" id="ARBA00004514"/>
    </source>
</evidence>
<sequence length="429" mass="50793">MIIFMYFRYVITLTLCLSFKAPFYIFSHFQTKPNFVKKNVIYFIYKIIQIYRSFVYTQNQILQNIKKDIYIYIFILIIILFFNLKRLLLYHHFITIIIITIWNMMVRSFKKHYFEDKDPMHIAAIKSLESSLKSSNTKTNFEYFMKLNEAKSQLNNYIKNENVKNQIILTPHSKRMTIYTIVTACDIYHHFAVKKYTHNENNFDDLKSISSKCASEFPKTLQNSLDMIAKNSCTLFGSGKTKILTYSSSDCVKALLLNVAKNKKIKICVYFTCPENCNNNNYLEKDKFFDNKFINDLKNENIDVIKINIQEIQNIFEIIDFVIIGTELVIDNGGIITKKGIKLISELCLLNKKELFVLCEAYKFLKIKTIQNYDEHFYYYCTKNIANKNNFLYEFVPHNFITLFYTDIGIFPPSTISFELNKLYINDIN</sequence>
<comment type="caution">
    <text evidence="11">The sequence shown here is derived from an EMBL/GenBank/DDBJ whole genome shotgun (WGS) entry which is preliminary data.</text>
</comment>
<evidence type="ECO:0000256" key="3">
    <source>
        <dbReference type="ARBA" id="ARBA00022490"/>
    </source>
</evidence>
<dbReference type="Pfam" id="PF01008">
    <property type="entry name" value="IF-2B"/>
    <property type="match status" value="1"/>
</dbReference>